<comment type="caution">
    <text evidence="1">The sequence shown here is derived from an EMBL/GenBank/DDBJ whole genome shotgun (WGS) entry which is preliminary data.</text>
</comment>
<reference evidence="1 2" key="1">
    <citation type="submission" date="2016-02" db="EMBL/GenBank/DDBJ databases">
        <title>Draft genome sequence of Aeromonas trota strain 1999lcr isolated from cerebrospinal fluid (CSF).</title>
        <authorList>
            <person name="Dallagassa C.B."/>
            <person name="Prediger K.C."/>
            <person name="Weiss V.A."/>
            <person name="Assis F.E."/>
            <person name="Baura V."/>
            <person name="Cruz L.M."/>
            <person name="Souza E.M."/>
            <person name="Pedrosa F.O."/>
            <person name="Fadel-Picheth C.M."/>
        </authorList>
    </citation>
    <scope>NUCLEOTIDE SEQUENCE [LARGE SCALE GENOMIC DNA]</scope>
    <source>
        <strain evidence="1 2">1999lcr</strain>
    </source>
</reference>
<name>A0A175VI70_AEREN</name>
<evidence type="ECO:0000313" key="1">
    <source>
        <dbReference type="EMBL" id="KXU80321.1"/>
    </source>
</evidence>
<dbReference type="AlphaFoldDB" id="A0A175VI70"/>
<dbReference type="Proteomes" id="UP000078435">
    <property type="component" value="Unassembled WGS sequence"/>
</dbReference>
<gene>
    <name evidence="1" type="ORF">LCR_14620</name>
</gene>
<evidence type="ECO:0000313" key="2">
    <source>
        <dbReference type="Proteomes" id="UP000078435"/>
    </source>
</evidence>
<dbReference type="OrthoDB" id="5917471at2"/>
<evidence type="ECO:0008006" key="3">
    <source>
        <dbReference type="Google" id="ProtNLM"/>
    </source>
</evidence>
<organism evidence="1 2">
    <name type="scientific">Aeromonas enteropelogenes</name>
    <name type="common">Aeromonas trota</name>
    <dbReference type="NCBI Taxonomy" id="29489"/>
    <lineage>
        <taxon>Bacteria</taxon>
        <taxon>Pseudomonadati</taxon>
        <taxon>Pseudomonadota</taxon>
        <taxon>Gammaproteobacteria</taxon>
        <taxon>Aeromonadales</taxon>
        <taxon>Aeromonadaceae</taxon>
        <taxon>Aeromonas</taxon>
    </lineage>
</organism>
<dbReference type="RefSeq" id="WP_026457683.1">
    <property type="nucleotide sequence ID" value="NZ_AP027939.1"/>
</dbReference>
<protein>
    <recommendedName>
        <fullName evidence="3">Thymidylate kinase</fullName>
    </recommendedName>
</protein>
<proteinExistence type="predicted"/>
<sequence>MTVSELRKLYQQQTLQEAEILHDIAIPGWIIEFRGKDGTLFELTDTLGCPISFGTVEQAREHVHLVADCPVQVEHLYRFFER</sequence>
<dbReference type="STRING" id="29489.VL01_00695"/>
<accession>A0A175VI70</accession>
<dbReference type="EMBL" id="JMGO02000004">
    <property type="protein sequence ID" value="KXU80321.1"/>
    <property type="molecule type" value="Genomic_DNA"/>
</dbReference>